<dbReference type="EMBL" id="JBBWWR010000014">
    <property type="protein sequence ID" value="KAK8952714.1"/>
    <property type="molecule type" value="Genomic_DNA"/>
</dbReference>
<gene>
    <name evidence="2" type="ORF">KSP40_PGU010041</name>
</gene>
<evidence type="ECO:0000313" key="3">
    <source>
        <dbReference type="Proteomes" id="UP001412067"/>
    </source>
</evidence>
<dbReference type="CDD" id="cd01049">
    <property type="entry name" value="RNRR2"/>
    <property type="match status" value="1"/>
</dbReference>
<dbReference type="Pfam" id="PF00268">
    <property type="entry name" value="Ribonuc_red_sm"/>
    <property type="match status" value="1"/>
</dbReference>
<dbReference type="Proteomes" id="UP001412067">
    <property type="component" value="Unassembled WGS sequence"/>
</dbReference>
<evidence type="ECO:0000313" key="2">
    <source>
        <dbReference type="EMBL" id="KAK8952714.1"/>
    </source>
</evidence>
<comment type="similarity">
    <text evidence="1">Belongs to the ribonucleoside diphosphate reductase small chain family.</text>
</comment>
<dbReference type="PANTHER" id="PTHR23409:SF18">
    <property type="entry name" value="RIBONUCLEOSIDE-DIPHOSPHATE REDUCTASE SUBUNIT M2"/>
    <property type="match status" value="1"/>
</dbReference>
<dbReference type="Gene3D" id="1.10.620.20">
    <property type="entry name" value="Ribonucleotide Reductase, subunit A"/>
    <property type="match status" value="1"/>
</dbReference>
<dbReference type="PANTHER" id="PTHR23409">
    <property type="entry name" value="RIBONUCLEOSIDE-DIPHOSPHATE REDUCTASE SMALL CHAIN"/>
    <property type="match status" value="1"/>
</dbReference>
<dbReference type="InterPro" id="IPR000358">
    <property type="entry name" value="RNR_small_fam"/>
</dbReference>
<dbReference type="InterPro" id="IPR012348">
    <property type="entry name" value="RNR-like"/>
</dbReference>
<sequence length="356" mass="40805">MVARGTTVAGKMRWDAGDVLRRGENEWSVRRKIPNIPSVLDIEHDPKLELPSFINDHLTNFIRLNIKVDEVPHDFPSILSGDIKHWNEILTGDERRFVSHVLAFFAASDDIILENIALRFMSHVKIPEALAFYGFQIAFENIHSEMYSLLLETFVKDSVEKHRLFHAMHTIPCVARKAQWALQWIDSSESFAQRIVVFACVEGIFFSGSFCSIYWLKKRGLMPGLAFANEMIARDEVLHCDFAVLIYSLLHKKLSKDQIHCIFSQAVDIEKEFICEALPCVLIGINAHLMGQYIEFLSNRTLVALGYERMYLATNPFDWMDLISLRGKTNFLERSCWESQKACVMASLKDNGIAGR</sequence>
<dbReference type="InterPro" id="IPR033909">
    <property type="entry name" value="RNR_small"/>
</dbReference>
<dbReference type="InterPro" id="IPR009078">
    <property type="entry name" value="Ferritin-like_SF"/>
</dbReference>
<comment type="caution">
    <text evidence="2">The sequence shown here is derived from an EMBL/GenBank/DDBJ whole genome shotgun (WGS) entry which is preliminary data.</text>
</comment>
<name>A0ABR2LW19_9ASPA</name>
<keyword evidence="3" id="KW-1185">Reference proteome</keyword>
<accession>A0ABR2LW19</accession>
<protein>
    <submittedName>
        <fullName evidence="2">Uncharacterized protein</fullName>
    </submittedName>
</protein>
<evidence type="ECO:0000256" key="1">
    <source>
        <dbReference type="ARBA" id="ARBA00009303"/>
    </source>
</evidence>
<proteinExistence type="inferred from homology"/>
<organism evidence="2 3">
    <name type="scientific">Platanthera guangdongensis</name>
    <dbReference type="NCBI Taxonomy" id="2320717"/>
    <lineage>
        <taxon>Eukaryota</taxon>
        <taxon>Viridiplantae</taxon>
        <taxon>Streptophyta</taxon>
        <taxon>Embryophyta</taxon>
        <taxon>Tracheophyta</taxon>
        <taxon>Spermatophyta</taxon>
        <taxon>Magnoliopsida</taxon>
        <taxon>Liliopsida</taxon>
        <taxon>Asparagales</taxon>
        <taxon>Orchidaceae</taxon>
        <taxon>Orchidoideae</taxon>
        <taxon>Orchideae</taxon>
        <taxon>Orchidinae</taxon>
        <taxon>Platanthera</taxon>
    </lineage>
</organism>
<reference evidence="2 3" key="1">
    <citation type="journal article" date="2022" name="Nat. Plants">
        <title>Genomes of leafy and leafless Platanthera orchids illuminate the evolution of mycoheterotrophy.</title>
        <authorList>
            <person name="Li M.H."/>
            <person name="Liu K.W."/>
            <person name="Li Z."/>
            <person name="Lu H.C."/>
            <person name="Ye Q.L."/>
            <person name="Zhang D."/>
            <person name="Wang J.Y."/>
            <person name="Li Y.F."/>
            <person name="Zhong Z.M."/>
            <person name="Liu X."/>
            <person name="Yu X."/>
            <person name="Liu D.K."/>
            <person name="Tu X.D."/>
            <person name="Liu B."/>
            <person name="Hao Y."/>
            <person name="Liao X.Y."/>
            <person name="Jiang Y.T."/>
            <person name="Sun W.H."/>
            <person name="Chen J."/>
            <person name="Chen Y.Q."/>
            <person name="Ai Y."/>
            <person name="Zhai J.W."/>
            <person name="Wu S.S."/>
            <person name="Zhou Z."/>
            <person name="Hsiao Y.Y."/>
            <person name="Wu W.L."/>
            <person name="Chen Y.Y."/>
            <person name="Lin Y.F."/>
            <person name="Hsu J.L."/>
            <person name="Li C.Y."/>
            <person name="Wang Z.W."/>
            <person name="Zhao X."/>
            <person name="Zhong W.Y."/>
            <person name="Ma X.K."/>
            <person name="Ma L."/>
            <person name="Huang J."/>
            <person name="Chen G.Z."/>
            <person name="Huang M.Z."/>
            <person name="Huang L."/>
            <person name="Peng D.H."/>
            <person name="Luo Y.B."/>
            <person name="Zou S.Q."/>
            <person name="Chen S.P."/>
            <person name="Lan S."/>
            <person name="Tsai W.C."/>
            <person name="Van de Peer Y."/>
            <person name="Liu Z.J."/>
        </authorList>
    </citation>
    <scope>NUCLEOTIDE SEQUENCE [LARGE SCALE GENOMIC DNA]</scope>
    <source>
        <strain evidence="2">Lor288</strain>
    </source>
</reference>
<dbReference type="SUPFAM" id="SSF47240">
    <property type="entry name" value="Ferritin-like"/>
    <property type="match status" value="1"/>
</dbReference>